<proteinExistence type="predicted"/>
<sequence length="558" mass="58751">AAVFTQVAPICSGQTLAPLPTTSDNGVTGTWSPAMNNTATTTYTFTPTAGQCTVNPATMTIVVNPIVVPTFTTIAPFCSGSESPVLPTMSNNTILGTWNPAIVSNLNSNTYTFTPTAGQCATTTTLEVTIIPRIIPLFDPIADVCYDSTTPSLPLTSTNGITGTWNPPTVSNTISAIYTFTPTDGICATTATLTININAITPLFTITPICANATAPILPSTSTNGITGTWNPDTISNTASATYIFTPNTGQCATTTTLNFTVNQNVTPTFTAIAPICSGSVSPILPLTSNNAITGNWNPSTISNTLSGTYTFTPTAGQCATVTTLNVTVNPNVTPNFAPIAPLCSGEVSPVLPLTSTNGVTGTWNPATVSNTLSGNYIFTPNAGQCAPTVTLSAVVYPSPTSITLKTTDVINERPEGIIEITGVTSGLAPFKYSINNSSFTTNTIYSNLNSGDYNITVLDWNGCVISKMVTINSICLIPNVITPNNDTYNDTFDLTGCEVVKLQIYNRYGVEVNDFRNYSDQWGGNNRKGESLPDGTYFYVAEIKNGTSKSGWVFITR</sequence>
<dbReference type="EMBL" id="VJZR01000001">
    <property type="protein sequence ID" value="TRX24068.1"/>
    <property type="molecule type" value="Genomic_DNA"/>
</dbReference>
<keyword evidence="3" id="KW-1185">Reference proteome</keyword>
<evidence type="ECO:0000313" key="3">
    <source>
        <dbReference type="Proteomes" id="UP000318585"/>
    </source>
</evidence>
<dbReference type="Gene3D" id="2.60.40.1220">
    <property type="match status" value="4"/>
</dbReference>
<dbReference type="InterPro" id="IPR014755">
    <property type="entry name" value="Cu-Rt/internalin_Ig-like"/>
</dbReference>
<gene>
    <name evidence="2" type="ORF">FNW17_02505</name>
</gene>
<evidence type="ECO:0000256" key="1">
    <source>
        <dbReference type="ARBA" id="ARBA00022729"/>
    </source>
</evidence>
<name>A0A553CU82_9FLAO</name>
<dbReference type="Proteomes" id="UP000318585">
    <property type="component" value="Unassembled WGS sequence"/>
</dbReference>
<keyword evidence="1" id="KW-0732">Signal</keyword>
<protein>
    <submittedName>
        <fullName evidence="2">Gliding motility-associated C-terminal domain-containing protein</fullName>
    </submittedName>
</protein>
<dbReference type="Pfam" id="PF13585">
    <property type="entry name" value="CHU_C"/>
    <property type="match status" value="1"/>
</dbReference>
<dbReference type="AlphaFoldDB" id="A0A553CU82"/>
<organism evidence="2 3">
    <name type="scientific">Flavobacterium franklandianum</name>
    <dbReference type="NCBI Taxonomy" id="2594430"/>
    <lineage>
        <taxon>Bacteria</taxon>
        <taxon>Pseudomonadati</taxon>
        <taxon>Bacteroidota</taxon>
        <taxon>Flavobacteriia</taxon>
        <taxon>Flavobacteriales</taxon>
        <taxon>Flavobacteriaceae</taxon>
        <taxon>Flavobacterium</taxon>
    </lineage>
</organism>
<dbReference type="OrthoDB" id="1281257at2"/>
<dbReference type="InterPro" id="IPR026341">
    <property type="entry name" value="T9SS_type_B"/>
</dbReference>
<reference evidence="2 3" key="1">
    <citation type="submission" date="2019-07" db="EMBL/GenBank/DDBJ databases">
        <title>Novel species of Flavobacterium.</title>
        <authorList>
            <person name="Liu Q."/>
            <person name="Xin Y.-H."/>
        </authorList>
    </citation>
    <scope>NUCLEOTIDE SEQUENCE [LARGE SCALE GENOMIC DNA]</scope>
    <source>
        <strain evidence="2 3">LB3P56</strain>
    </source>
</reference>
<dbReference type="NCBIfam" id="TIGR04131">
    <property type="entry name" value="Bac_Flav_CTERM"/>
    <property type="match status" value="1"/>
</dbReference>
<dbReference type="RefSeq" id="WP_144070786.1">
    <property type="nucleotide sequence ID" value="NZ_VJZR01000001.1"/>
</dbReference>
<dbReference type="Gene3D" id="2.60.40.4070">
    <property type="match status" value="1"/>
</dbReference>
<feature type="non-terminal residue" evidence="2">
    <location>
        <position position="1"/>
    </location>
</feature>
<evidence type="ECO:0000313" key="2">
    <source>
        <dbReference type="EMBL" id="TRX24068.1"/>
    </source>
</evidence>
<comment type="caution">
    <text evidence="2">The sequence shown here is derived from an EMBL/GenBank/DDBJ whole genome shotgun (WGS) entry which is preliminary data.</text>
</comment>
<accession>A0A553CU82</accession>